<reference evidence="3 4" key="1">
    <citation type="submission" date="2018-08" db="EMBL/GenBank/DDBJ databases">
        <title>Sequencing the genomes of 1000 actinobacteria strains.</title>
        <authorList>
            <person name="Klenk H.-P."/>
        </authorList>
    </citation>
    <scope>NUCLEOTIDE SEQUENCE [LARGE SCALE GENOMIC DNA]</scope>
    <source>
        <strain evidence="3 4">DSM 22891</strain>
    </source>
</reference>
<evidence type="ECO:0000313" key="4">
    <source>
        <dbReference type="Proteomes" id="UP000256485"/>
    </source>
</evidence>
<evidence type="ECO:0000256" key="1">
    <source>
        <dbReference type="SAM" id="MobiDB-lite"/>
    </source>
</evidence>
<name>A0A3D9V612_THECX</name>
<evidence type="ECO:0000313" key="3">
    <source>
        <dbReference type="EMBL" id="REF36796.1"/>
    </source>
</evidence>
<dbReference type="Proteomes" id="UP000256485">
    <property type="component" value="Unassembled WGS sequence"/>
</dbReference>
<feature type="compositionally biased region" description="Pro residues" evidence="1">
    <location>
        <begin position="1"/>
        <end position="14"/>
    </location>
</feature>
<feature type="transmembrane region" description="Helical" evidence="2">
    <location>
        <begin position="45"/>
        <end position="69"/>
    </location>
</feature>
<keyword evidence="2" id="KW-0472">Membrane</keyword>
<keyword evidence="4" id="KW-1185">Reference proteome</keyword>
<dbReference type="GO" id="GO:0008233">
    <property type="term" value="F:peptidase activity"/>
    <property type="evidence" value="ECO:0007669"/>
    <property type="project" value="InterPro"/>
</dbReference>
<feature type="transmembrane region" description="Helical" evidence="2">
    <location>
        <begin position="75"/>
        <end position="96"/>
    </location>
</feature>
<dbReference type="EMBL" id="QTUC01000001">
    <property type="protein sequence ID" value="REF36796.1"/>
    <property type="molecule type" value="Genomic_DNA"/>
</dbReference>
<feature type="transmembrane region" description="Helical" evidence="2">
    <location>
        <begin position="181"/>
        <end position="204"/>
    </location>
</feature>
<sequence>MSLPPPPFAHPPPHGGLGPPVHGTSPHHGWFSGYQPAPVRQRRRVLAPVAALVIMAALILPLIGLTVLGTGPGPVALGTFLALLPVVPVAGVFLWIDRWEPEPGRLLLMAFFWGAGVATVAALLGDFLVKLVWAAIFGTAKAGTLGLVLNAPVIEEAAKGLFLLILVAVRRREFDGIVDGIVYAGLVGVGFAFTENILYLAAAFATGGFQGGVVTFVLRCVLSPFAHPLFTAMTGLAIGVMIRSARPGRILLPVIGYLTAVLLHALWNGSSLLLGGAGFFVVYVLVMVPIFVAMIIVVVWQRRREQRIVATHLPRFVAAGWIAPDEVRHLVSLSGRRGWRAAVKRHWGPEAAKALRDYQTAVTELAFFHDRWARGTVGREAQQWLHDLVANVFAARQRVLSRHPDLLAQQRPT</sequence>
<evidence type="ECO:0000256" key="2">
    <source>
        <dbReference type="SAM" id="Phobius"/>
    </source>
</evidence>
<dbReference type="InterPro" id="IPR026898">
    <property type="entry name" value="PrsW"/>
</dbReference>
<comment type="caution">
    <text evidence="3">The sequence shown here is derived from an EMBL/GenBank/DDBJ whole genome shotgun (WGS) entry which is preliminary data.</text>
</comment>
<feature type="transmembrane region" description="Helical" evidence="2">
    <location>
        <begin position="108"/>
        <end position="136"/>
    </location>
</feature>
<proteinExistence type="predicted"/>
<keyword evidence="2" id="KW-1133">Transmembrane helix</keyword>
<accession>A0A3D9V612</accession>
<feature type="transmembrane region" description="Helical" evidence="2">
    <location>
        <begin position="216"/>
        <end position="238"/>
    </location>
</feature>
<dbReference type="RefSeq" id="WP_245941066.1">
    <property type="nucleotide sequence ID" value="NZ_QTUC01000001.1"/>
</dbReference>
<organism evidence="3 4">
    <name type="scientific">Thermasporomyces composti</name>
    <dbReference type="NCBI Taxonomy" id="696763"/>
    <lineage>
        <taxon>Bacteria</taxon>
        <taxon>Bacillati</taxon>
        <taxon>Actinomycetota</taxon>
        <taxon>Actinomycetes</taxon>
        <taxon>Propionibacteriales</taxon>
        <taxon>Nocardioidaceae</taxon>
        <taxon>Thermasporomyces</taxon>
    </lineage>
</organism>
<feature type="transmembrane region" description="Helical" evidence="2">
    <location>
        <begin position="250"/>
        <end position="267"/>
    </location>
</feature>
<feature type="region of interest" description="Disordered" evidence="1">
    <location>
        <begin position="1"/>
        <end position="22"/>
    </location>
</feature>
<dbReference type="PANTHER" id="PTHR36844:SF1">
    <property type="entry name" value="PROTEASE PRSW"/>
    <property type="match status" value="1"/>
</dbReference>
<feature type="transmembrane region" description="Helical" evidence="2">
    <location>
        <begin position="148"/>
        <end position="169"/>
    </location>
</feature>
<dbReference type="AlphaFoldDB" id="A0A3D9V612"/>
<dbReference type="PANTHER" id="PTHR36844">
    <property type="entry name" value="PROTEASE PRSW"/>
    <property type="match status" value="1"/>
</dbReference>
<keyword evidence="2" id="KW-0812">Transmembrane</keyword>
<dbReference type="Pfam" id="PF13367">
    <property type="entry name" value="PrsW-protease"/>
    <property type="match status" value="1"/>
</dbReference>
<protein>
    <submittedName>
        <fullName evidence="3">RsiW-degrading membrane proteinase PrsW (M82 family)</fullName>
    </submittedName>
</protein>
<gene>
    <name evidence="3" type="ORF">DFJ64_2226</name>
</gene>
<feature type="transmembrane region" description="Helical" evidence="2">
    <location>
        <begin position="273"/>
        <end position="300"/>
    </location>
</feature>